<dbReference type="GO" id="GO:0043495">
    <property type="term" value="F:protein-membrane adaptor activity"/>
    <property type="evidence" value="ECO:0007669"/>
    <property type="project" value="TreeGrafter"/>
</dbReference>
<dbReference type="PANTHER" id="PTHR13664:SF0">
    <property type="entry name" value="BECLIN 1-ASSOCIATED AUTOPHAGY-RELATED KEY REGULATOR"/>
    <property type="match status" value="1"/>
</dbReference>
<proteinExistence type="predicted"/>
<dbReference type="EMBL" id="KZ308746">
    <property type="protein sequence ID" value="KAG8233769.1"/>
    <property type="molecule type" value="Genomic_DNA"/>
</dbReference>
<feature type="region of interest" description="Disordered" evidence="2">
    <location>
        <begin position="130"/>
        <end position="153"/>
    </location>
</feature>
<dbReference type="GO" id="GO:0097629">
    <property type="term" value="C:extrinsic component of omegasome membrane"/>
    <property type="evidence" value="ECO:0007669"/>
    <property type="project" value="TreeGrafter"/>
</dbReference>
<name>A0A8K0KEG4_LADFU</name>
<dbReference type="Proteomes" id="UP000792457">
    <property type="component" value="Unassembled WGS sequence"/>
</dbReference>
<evidence type="ECO:0000313" key="3">
    <source>
        <dbReference type="EMBL" id="KAG8233769.1"/>
    </source>
</evidence>
<protein>
    <recommendedName>
        <fullName evidence="5">Beclin 1-associated autophagy-related key regulator</fullName>
    </recommendedName>
</protein>
<dbReference type="Pfam" id="PF10186">
    <property type="entry name" value="ATG14"/>
    <property type="match status" value="1"/>
</dbReference>
<dbReference type="GO" id="GO:0000423">
    <property type="term" value="P:mitophagy"/>
    <property type="evidence" value="ECO:0007669"/>
    <property type="project" value="TreeGrafter"/>
</dbReference>
<dbReference type="GO" id="GO:0035032">
    <property type="term" value="C:phosphatidylinositol 3-kinase complex, class III"/>
    <property type="evidence" value="ECO:0007669"/>
    <property type="project" value="TreeGrafter"/>
</dbReference>
<reference evidence="3" key="2">
    <citation type="submission" date="2017-10" db="EMBL/GenBank/DDBJ databases">
        <title>Ladona fulva Genome sequencing and assembly.</title>
        <authorList>
            <person name="Murali S."/>
            <person name="Richards S."/>
            <person name="Bandaranaike D."/>
            <person name="Bellair M."/>
            <person name="Blankenburg K."/>
            <person name="Chao H."/>
            <person name="Dinh H."/>
            <person name="Doddapaneni H."/>
            <person name="Dugan-Rocha S."/>
            <person name="Elkadiri S."/>
            <person name="Gnanaolivu R."/>
            <person name="Hernandez B."/>
            <person name="Skinner E."/>
            <person name="Javaid M."/>
            <person name="Lee S."/>
            <person name="Li M."/>
            <person name="Ming W."/>
            <person name="Munidasa M."/>
            <person name="Muniz J."/>
            <person name="Nguyen L."/>
            <person name="Hughes D."/>
            <person name="Osuji N."/>
            <person name="Pu L.-L."/>
            <person name="Puazo M."/>
            <person name="Qu C."/>
            <person name="Quiroz J."/>
            <person name="Raj R."/>
            <person name="Weissenberger G."/>
            <person name="Xin Y."/>
            <person name="Zou X."/>
            <person name="Han Y."/>
            <person name="Worley K."/>
            <person name="Muzny D."/>
            <person name="Gibbs R."/>
        </authorList>
    </citation>
    <scope>NUCLEOTIDE SEQUENCE</scope>
    <source>
        <strain evidence="3">Sampled in the wild</strain>
    </source>
</reference>
<organism evidence="3 4">
    <name type="scientific">Ladona fulva</name>
    <name type="common">Scarce chaser dragonfly</name>
    <name type="synonym">Libellula fulva</name>
    <dbReference type="NCBI Taxonomy" id="123851"/>
    <lineage>
        <taxon>Eukaryota</taxon>
        <taxon>Metazoa</taxon>
        <taxon>Ecdysozoa</taxon>
        <taxon>Arthropoda</taxon>
        <taxon>Hexapoda</taxon>
        <taxon>Insecta</taxon>
        <taxon>Pterygota</taxon>
        <taxon>Palaeoptera</taxon>
        <taxon>Odonata</taxon>
        <taxon>Epiprocta</taxon>
        <taxon>Anisoptera</taxon>
        <taxon>Libelluloidea</taxon>
        <taxon>Libellulidae</taxon>
        <taxon>Ladona</taxon>
    </lineage>
</organism>
<reference evidence="3" key="1">
    <citation type="submission" date="2013-04" db="EMBL/GenBank/DDBJ databases">
        <authorList>
            <person name="Qu J."/>
            <person name="Murali S.C."/>
            <person name="Bandaranaike D."/>
            <person name="Bellair M."/>
            <person name="Blankenburg K."/>
            <person name="Chao H."/>
            <person name="Dinh H."/>
            <person name="Doddapaneni H."/>
            <person name="Downs B."/>
            <person name="Dugan-Rocha S."/>
            <person name="Elkadiri S."/>
            <person name="Gnanaolivu R.D."/>
            <person name="Hernandez B."/>
            <person name="Javaid M."/>
            <person name="Jayaseelan J.C."/>
            <person name="Lee S."/>
            <person name="Li M."/>
            <person name="Ming W."/>
            <person name="Munidasa M."/>
            <person name="Muniz J."/>
            <person name="Nguyen L."/>
            <person name="Ongeri F."/>
            <person name="Osuji N."/>
            <person name="Pu L.-L."/>
            <person name="Puazo M."/>
            <person name="Qu C."/>
            <person name="Quiroz J."/>
            <person name="Raj R."/>
            <person name="Weissenberger G."/>
            <person name="Xin Y."/>
            <person name="Zou X."/>
            <person name="Han Y."/>
            <person name="Richards S."/>
            <person name="Worley K."/>
            <person name="Muzny D."/>
            <person name="Gibbs R."/>
        </authorList>
    </citation>
    <scope>NUCLEOTIDE SEQUENCE</scope>
    <source>
        <strain evidence="3">Sampled in the wild</strain>
    </source>
</reference>
<keyword evidence="4" id="KW-1185">Reference proteome</keyword>
<dbReference type="GO" id="GO:0005776">
    <property type="term" value="C:autophagosome"/>
    <property type="evidence" value="ECO:0007669"/>
    <property type="project" value="TreeGrafter"/>
</dbReference>
<evidence type="ECO:0008006" key="5">
    <source>
        <dbReference type="Google" id="ProtNLM"/>
    </source>
</evidence>
<evidence type="ECO:0000313" key="4">
    <source>
        <dbReference type="Proteomes" id="UP000792457"/>
    </source>
</evidence>
<dbReference type="GO" id="GO:0016240">
    <property type="term" value="P:autophagosome membrane docking"/>
    <property type="evidence" value="ECO:0007669"/>
    <property type="project" value="TreeGrafter"/>
</dbReference>
<dbReference type="GO" id="GO:0000045">
    <property type="term" value="P:autophagosome assembly"/>
    <property type="evidence" value="ECO:0007669"/>
    <property type="project" value="TreeGrafter"/>
</dbReference>
<dbReference type="InterPro" id="IPR018791">
    <property type="entry name" value="UV_resistance/autophagy_Atg14"/>
</dbReference>
<comment type="caution">
    <text evidence="3">The sequence shown here is derived from an EMBL/GenBank/DDBJ whole genome shotgun (WGS) entry which is preliminary data.</text>
</comment>
<gene>
    <name evidence="3" type="ORF">J437_LFUL003840</name>
</gene>
<dbReference type="OrthoDB" id="16772at2759"/>
<evidence type="ECO:0000256" key="2">
    <source>
        <dbReference type="SAM" id="MobiDB-lite"/>
    </source>
</evidence>
<accession>A0A8K0KEG4</accession>
<dbReference type="AlphaFoldDB" id="A0A8K0KEG4"/>
<dbReference type="PANTHER" id="PTHR13664">
    <property type="entry name" value="BECLIN 1-ASSOCIATED AUTOPHAGY-RELATED KEY REGULATOR"/>
    <property type="match status" value="1"/>
</dbReference>
<dbReference type="GO" id="GO:0097632">
    <property type="term" value="C:extrinsic component of phagophore assembly site membrane"/>
    <property type="evidence" value="ECO:0007669"/>
    <property type="project" value="TreeGrafter"/>
</dbReference>
<dbReference type="GO" id="GO:0009267">
    <property type="term" value="P:cellular response to starvation"/>
    <property type="evidence" value="ECO:0007669"/>
    <property type="project" value="TreeGrafter"/>
</dbReference>
<dbReference type="GO" id="GO:0035014">
    <property type="term" value="F:phosphatidylinositol 3-kinase regulator activity"/>
    <property type="evidence" value="ECO:0007669"/>
    <property type="project" value="TreeGrafter"/>
</dbReference>
<sequence length="292" mass="32753">MKKERLKVQELCESRIRRRLETDQILCEMQACQERISLLKKLIQEKRDFILKGTVEVLELQEANGHRCARLPHDRVKIQRVERYVGDLIRRTERQRKRLEDTQTRLKLVVRSSVQQLVRYIFPLSEEVIPPESPKDSKPLSPPAPSAPITSWSGDGAVSMKQVAAAEEAEVVSTEEGEAVSSALAEATRTAYVRGQWVLTDTLNSGCGSPGELRNSIVAPSLPASGDYSAYCKWVATNKDGLTSGAPEAVKHHPAYAISAALTYTTQLVNVLAYYLDVRLPKKLYYRYIIGL</sequence>
<keyword evidence="1" id="KW-0175">Coiled coil</keyword>
<evidence type="ECO:0000256" key="1">
    <source>
        <dbReference type="ARBA" id="ARBA00023054"/>
    </source>
</evidence>